<dbReference type="PROSITE" id="PS50930">
    <property type="entry name" value="HTH_LYTTR"/>
    <property type="match status" value="1"/>
</dbReference>
<dbReference type="InterPro" id="IPR007492">
    <property type="entry name" value="LytTR_DNA-bd_dom"/>
</dbReference>
<evidence type="ECO:0000313" key="4">
    <source>
        <dbReference type="Proteomes" id="UP000185192"/>
    </source>
</evidence>
<dbReference type="SMART" id="SM00850">
    <property type="entry name" value="LytTR"/>
    <property type="match status" value="1"/>
</dbReference>
<dbReference type="Gene3D" id="2.40.50.1020">
    <property type="entry name" value="LytTr DNA-binding domain"/>
    <property type="match status" value="1"/>
</dbReference>
<dbReference type="Proteomes" id="UP000185192">
    <property type="component" value="Unassembled WGS sequence"/>
</dbReference>
<accession>A0A1N6CZ10</accession>
<keyword evidence="1" id="KW-0812">Transmembrane</keyword>
<keyword evidence="1" id="KW-0472">Membrane</keyword>
<dbReference type="OrthoDB" id="9781059at2"/>
<feature type="transmembrane region" description="Helical" evidence="1">
    <location>
        <begin position="79"/>
        <end position="100"/>
    </location>
</feature>
<proteinExistence type="predicted"/>
<feature type="transmembrane region" description="Helical" evidence="1">
    <location>
        <begin position="21"/>
        <end position="38"/>
    </location>
</feature>
<keyword evidence="4" id="KW-1185">Reference proteome</keyword>
<evidence type="ECO:0000256" key="1">
    <source>
        <dbReference type="SAM" id="Phobius"/>
    </source>
</evidence>
<dbReference type="Pfam" id="PF04397">
    <property type="entry name" value="LytTR"/>
    <property type="match status" value="1"/>
</dbReference>
<sequence length="234" mass="25545">MTGLLERIFLRPLPSLQIVQIAVGLTVVTAAYCLAYTAFSGNMATLQEAFFWPIFNILPWFLCFEFGKRIAGWPRRLTAILMVLVGMAALDSLVANPLSLPAGDLLFQMTRRIPGAALVGALFVLTEIAKHYALGKGPASGALVEPDDLPLVASQILWVSAAGNYVELHGPEKPVLHRAPISAVERKLADQGFVRIHRSVLVSRRAVEKVVNDLVILKCGQQFKVGNRYRSALA</sequence>
<protein>
    <submittedName>
        <fullName evidence="3">LytTr DNA-binding domain-containing protein</fullName>
    </submittedName>
</protein>
<organism evidence="3 4">
    <name type="scientific">Parasphingorhabdus marina DSM 22363</name>
    <dbReference type="NCBI Taxonomy" id="1123272"/>
    <lineage>
        <taxon>Bacteria</taxon>
        <taxon>Pseudomonadati</taxon>
        <taxon>Pseudomonadota</taxon>
        <taxon>Alphaproteobacteria</taxon>
        <taxon>Sphingomonadales</taxon>
        <taxon>Sphingomonadaceae</taxon>
        <taxon>Parasphingorhabdus</taxon>
    </lineage>
</organism>
<feature type="transmembrane region" description="Helical" evidence="1">
    <location>
        <begin position="50"/>
        <end position="67"/>
    </location>
</feature>
<gene>
    <name evidence="3" type="ORF">SAMN02745824_1281</name>
</gene>
<keyword evidence="3" id="KW-0238">DNA-binding</keyword>
<reference evidence="4" key="1">
    <citation type="submission" date="2016-11" db="EMBL/GenBank/DDBJ databases">
        <authorList>
            <person name="Varghese N."/>
            <person name="Submissions S."/>
        </authorList>
    </citation>
    <scope>NUCLEOTIDE SEQUENCE [LARGE SCALE GENOMIC DNA]</scope>
    <source>
        <strain evidence="4">DSM 22363</strain>
    </source>
</reference>
<feature type="domain" description="HTH LytTR-type" evidence="2">
    <location>
        <begin position="156"/>
        <end position="234"/>
    </location>
</feature>
<dbReference type="RefSeq" id="WP_074204217.1">
    <property type="nucleotide sequence ID" value="NZ_FSQW01000001.1"/>
</dbReference>
<dbReference type="STRING" id="1123272.SAMN02745824_1281"/>
<dbReference type="AlphaFoldDB" id="A0A1N6CZ10"/>
<evidence type="ECO:0000259" key="2">
    <source>
        <dbReference type="PROSITE" id="PS50930"/>
    </source>
</evidence>
<dbReference type="EMBL" id="FSQW01000001">
    <property type="protein sequence ID" value="SIN63717.1"/>
    <property type="molecule type" value="Genomic_DNA"/>
</dbReference>
<dbReference type="GO" id="GO:0003677">
    <property type="term" value="F:DNA binding"/>
    <property type="evidence" value="ECO:0007669"/>
    <property type="project" value="UniProtKB-KW"/>
</dbReference>
<evidence type="ECO:0000313" key="3">
    <source>
        <dbReference type="EMBL" id="SIN63717.1"/>
    </source>
</evidence>
<keyword evidence="1" id="KW-1133">Transmembrane helix</keyword>
<name>A0A1N6CZ10_9SPHN</name>